<dbReference type="SUPFAM" id="SSF47090">
    <property type="entry name" value="PGBD-like"/>
    <property type="match status" value="2"/>
</dbReference>
<evidence type="ECO:0000256" key="7">
    <source>
        <dbReference type="ARBA" id="ARBA00022984"/>
    </source>
</evidence>
<keyword evidence="6 9" id="KW-0133">Cell shape</keyword>
<evidence type="ECO:0000256" key="8">
    <source>
        <dbReference type="ARBA" id="ARBA00023316"/>
    </source>
</evidence>
<dbReference type="InterPro" id="IPR050979">
    <property type="entry name" value="LD-transpeptidase"/>
</dbReference>
<dbReference type="Gene3D" id="1.10.101.10">
    <property type="entry name" value="PGBD-like superfamily/PGBD"/>
    <property type="match status" value="2"/>
</dbReference>
<keyword evidence="7 9" id="KW-0573">Peptidoglycan synthesis</keyword>
<dbReference type="InterPro" id="IPR036366">
    <property type="entry name" value="PGBDSf"/>
</dbReference>
<feature type="active site" description="Nucleophile" evidence="9">
    <location>
        <position position="248"/>
    </location>
</feature>
<dbReference type="InterPro" id="IPR005490">
    <property type="entry name" value="LD_TPept_cat_dom"/>
</dbReference>
<proteinExistence type="inferred from homology"/>
<evidence type="ECO:0000256" key="3">
    <source>
        <dbReference type="ARBA" id="ARBA00022676"/>
    </source>
</evidence>
<accession>A0ABZ1BRP0</accession>
<evidence type="ECO:0000256" key="1">
    <source>
        <dbReference type="ARBA" id="ARBA00004752"/>
    </source>
</evidence>
<organism evidence="11 12">
    <name type="scientific">Geochorda subterranea</name>
    <dbReference type="NCBI Taxonomy" id="3109564"/>
    <lineage>
        <taxon>Bacteria</taxon>
        <taxon>Bacillati</taxon>
        <taxon>Bacillota</taxon>
        <taxon>Limnochordia</taxon>
        <taxon>Limnochordales</taxon>
        <taxon>Geochordaceae</taxon>
        <taxon>Geochorda</taxon>
    </lineage>
</organism>
<protein>
    <submittedName>
        <fullName evidence="11">Peptidoglycan-binding protein</fullName>
    </submittedName>
</protein>
<name>A0ABZ1BRP0_9FIRM</name>
<dbReference type="InterPro" id="IPR002477">
    <property type="entry name" value="Peptidoglycan-bd-like"/>
</dbReference>
<dbReference type="EMBL" id="CP141614">
    <property type="protein sequence ID" value="WRP15261.1"/>
    <property type="molecule type" value="Genomic_DNA"/>
</dbReference>
<keyword evidence="4" id="KW-0808">Transferase</keyword>
<keyword evidence="3" id="KW-0328">Glycosyltransferase</keyword>
<evidence type="ECO:0000256" key="4">
    <source>
        <dbReference type="ARBA" id="ARBA00022679"/>
    </source>
</evidence>
<dbReference type="PROSITE" id="PS52029">
    <property type="entry name" value="LD_TPASE"/>
    <property type="match status" value="1"/>
</dbReference>
<sequence>MGAPIRASDRPTPVRGPTGWLMGLVALSGLAAVALVLTETAWAASPSASPRPPLCGEVSSLGLPGQRDDPDAVRELQLGLRLLALFPHPLDGRYDPYTREAVRLFQGRYGLPVTGVADASTLRAIARLFQEEAVSLIDSQHQSAIAAPQPEHLPLHPGARSGGPWVVVDTSRLVLTLYRDGQVQARWPVAVGKPLSMTPVGEWWIVDKGYAEGVFGTRWMGLDIPFGSYGIHGTDRPWSIGTQASAGCIRMYNADVERLFEMVTEGTPVTIVGTLPEVTWEAPLPAGTVDFPVPLLQWALRRHGFDPGRADARMGPVTLAAIREAQRVLGLPPVEAATPDLYRALGLRR</sequence>
<dbReference type="InterPro" id="IPR036365">
    <property type="entry name" value="PGBD-like_sf"/>
</dbReference>
<dbReference type="PANTHER" id="PTHR30582:SF24">
    <property type="entry name" value="L,D-TRANSPEPTIDASE ERFK_SRFK-RELATED"/>
    <property type="match status" value="1"/>
</dbReference>
<dbReference type="Pfam" id="PF01471">
    <property type="entry name" value="PG_binding_1"/>
    <property type="match status" value="2"/>
</dbReference>
<comment type="similarity">
    <text evidence="2">Belongs to the YkuD family.</text>
</comment>
<evidence type="ECO:0000313" key="12">
    <source>
        <dbReference type="Proteomes" id="UP001333102"/>
    </source>
</evidence>
<keyword evidence="12" id="KW-1185">Reference proteome</keyword>
<dbReference type="RefSeq" id="WP_324669657.1">
    <property type="nucleotide sequence ID" value="NZ_CP141614.1"/>
</dbReference>
<keyword evidence="8 9" id="KW-0961">Cell wall biogenesis/degradation</keyword>
<evidence type="ECO:0000256" key="5">
    <source>
        <dbReference type="ARBA" id="ARBA00022801"/>
    </source>
</evidence>
<evidence type="ECO:0000256" key="6">
    <source>
        <dbReference type="ARBA" id="ARBA00022960"/>
    </source>
</evidence>
<feature type="domain" description="L,D-TPase catalytic" evidence="10">
    <location>
        <begin position="164"/>
        <end position="272"/>
    </location>
</feature>
<dbReference type="InterPro" id="IPR038063">
    <property type="entry name" value="Transpep_catalytic_dom"/>
</dbReference>
<dbReference type="SUPFAM" id="SSF141523">
    <property type="entry name" value="L,D-transpeptidase catalytic domain-like"/>
    <property type="match status" value="1"/>
</dbReference>
<dbReference type="Proteomes" id="UP001333102">
    <property type="component" value="Chromosome"/>
</dbReference>
<dbReference type="Gene3D" id="2.40.440.10">
    <property type="entry name" value="L,D-transpeptidase catalytic domain-like"/>
    <property type="match status" value="1"/>
</dbReference>
<evidence type="ECO:0000259" key="10">
    <source>
        <dbReference type="PROSITE" id="PS52029"/>
    </source>
</evidence>
<reference evidence="12" key="1">
    <citation type="submission" date="2023-12" db="EMBL/GenBank/DDBJ databases">
        <title>Novel isolates from deep terrestrial aquifers shed light on the physiology and ecology of the class Limnochordia.</title>
        <authorList>
            <person name="Karnachuk O.V."/>
            <person name="Lukina A.P."/>
            <person name="Avakyan M.R."/>
            <person name="Kadnikov V."/>
            <person name="Begmatov S."/>
            <person name="Beletsky A.V."/>
            <person name="Mardanov A.V."/>
            <person name="Ravin N.V."/>
        </authorList>
    </citation>
    <scope>NUCLEOTIDE SEQUENCE [LARGE SCALE GENOMIC DNA]</scope>
    <source>
        <strain evidence="12">LN</strain>
    </source>
</reference>
<evidence type="ECO:0000313" key="11">
    <source>
        <dbReference type="EMBL" id="WRP15261.1"/>
    </source>
</evidence>
<dbReference type="CDD" id="cd16913">
    <property type="entry name" value="YkuD_like"/>
    <property type="match status" value="1"/>
</dbReference>
<evidence type="ECO:0000256" key="2">
    <source>
        <dbReference type="ARBA" id="ARBA00005992"/>
    </source>
</evidence>
<evidence type="ECO:0000256" key="9">
    <source>
        <dbReference type="PROSITE-ProRule" id="PRU01373"/>
    </source>
</evidence>
<dbReference type="PANTHER" id="PTHR30582">
    <property type="entry name" value="L,D-TRANSPEPTIDASE"/>
    <property type="match status" value="1"/>
</dbReference>
<dbReference type="Pfam" id="PF03734">
    <property type="entry name" value="YkuD"/>
    <property type="match status" value="1"/>
</dbReference>
<feature type="active site" description="Proton donor/acceptor" evidence="9">
    <location>
        <position position="232"/>
    </location>
</feature>
<gene>
    <name evidence="11" type="ORF">VLY81_03580</name>
</gene>
<comment type="pathway">
    <text evidence="1 9">Cell wall biogenesis; peptidoglycan biosynthesis.</text>
</comment>
<keyword evidence="5" id="KW-0378">Hydrolase</keyword>